<name>A0A327VX06_9BACT</name>
<dbReference type="OrthoDB" id="9788221at2"/>
<dbReference type="Proteomes" id="UP000249819">
    <property type="component" value="Unassembled WGS sequence"/>
</dbReference>
<evidence type="ECO:0000313" key="4">
    <source>
        <dbReference type="Proteomes" id="UP000249819"/>
    </source>
</evidence>
<dbReference type="PANTHER" id="PTHR13774">
    <property type="entry name" value="PHENAZINE BIOSYNTHESIS PROTEIN"/>
    <property type="match status" value="1"/>
</dbReference>
<sequence length="263" mass="28846">MQFRFFHVDAFTGEAFKGNPAAVCLLDTMPSDDILSSIGKENNLPMTAFLLAQHDEYILRWFLPNGDESKLCGHATLASAHILWESGLKLADETIRFHTAGGLLTATKGQDGWITLNFPAIENTPLQAHGPMATLFPTAKEVLTTSAGGYLVVLPTETEVRDFVADAEKLKPYKITITALADENQPYDFVSRFFMNHGGSPEDPVTGSAHCSLVPYYAQVLNKKDFDARQVSARGGILKVGLRENRVDIVGQAVTLVDGWFKL</sequence>
<dbReference type="SUPFAM" id="SSF54506">
    <property type="entry name" value="Diaminopimelate epimerase-like"/>
    <property type="match status" value="1"/>
</dbReference>
<keyword evidence="4" id="KW-1185">Reference proteome</keyword>
<dbReference type="RefSeq" id="WP_111593033.1">
    <property type="nucleotide sequence ID" value="NZ_QLMA01000005.1"/>
</dbReference>
<dbReference type="EMBL" id="QLMA01000005">
    <property type="protein sequence ID" value="RAJ80002.1"/>
    <property type="molecule type" value="Genomic_DNA"/>
</dbReference>
<gene>
    <name evidence="3" type="ORF">CLV59_105108</name>
</gene>
<comment type="similarity">
    <text evidence="1">Belongs to the PhzF family.</text>
</comment>
<dbReference type="Gene3D" id="3.10.310.10">
    <property type="entry name" value="Diaminopimelate Epimerase, Chain A, domain 1"/>
    <property type="match status" value="2"/>
</dbReference>
<proteinExistence type="inferred from homology"/>
<evidence type="ECO:0000256" key="1">
    <source>
        <dbReference type="ARBA" id="ARBA00008270"/>
    </source>
</evidence>
<dbReference type="PANTHER" id="PTHR13774:SF17">
    <property type="entry name" value="PHENAZINE BIOSYNTHESIS-LIKE DOMAIN-CONTAINING PROTEIN"/>
    <property type="match status" value="1"/>
</dbReference>
<keyword evidence="2" id="KW-0413">Isomerase</keyword>
<protein>
    <submittedName>
        <fullName evidence="3">PhzF family phenazine biosynthesis protein</fullName>
    </submittedName>
</protein>
<dbReference type="GO" id="GO:0005737">
    <property type="term" value="C:cytoplasm"/>
    <property type="evidence" value="ECO:0007669"/>
    <property type="project" value="TreeGrafter"/>
</dbReference>
<dbReference type="InterPro" id="IPR003719">
    <property type="entry name" value="Phenazine_PhzF-like"/>
</dbReference>
<dbReference type="Pfam" id="PF02567">
    <property type="entry name" value="PhzC-PhzF"/>
    <property type="match status" value="1"/>
</dbReference>
<dbReference type="PIRSF" id="PIRSF016184">
    <property type="entry name" value="PhzC_PhzF"/>
    <property type="match status" value="1"/>
</dbReference>
<dbReference type="AlphaFoldDB" id="A0A327VX06"/>
<organism evidence="3 4">
    <name type="scientific">Chitinophaga dinghuensis</name>
    <dbReference type="NCBI Taxonomy" id="1539050"/>
    <lineage>
        <taxon>Bacteria</taxon>
        <taxon>Pseudomonadati</taxon>
        <taxon>Bacteroidota</taxon>
        <taxon>Chitinophagia</taxon>
        <taxon>Chitinophagales</taxon>
        <taxon>Chitinophagaceae</taxon>
        <taxon>Chitinophaga</taxon>
    </lineage>
</organism>
<accession>A0A327VX06</accession>
<dbReference type="GO" id="GO:0016853">
    <property type="term" value="F:isomerase activity"/>
    <property type="evidence" value="ECO:0007669"/>
    <property type="project" value="UniProtKB-KW"/>
</dbReference>
<evidence type="ECO:0000256" key="2">
    <source>
        <dbReference type="ARBA" id="ARBA00023235"/>
    </source>
</evidence>
<reference evidence="3 4" key="1">
    <citation type="submission" date="2018-06" db="EMBL/GenBank/DDBJ databases">
        <title>Genomic Encyclopedia of Archaeal and Bacterial Type Strains, Phase II (KMG-II): from individual species to whole genera.</title>
        <authorList>
            <person name="Goeker M."/>
        </authorList>
    </citation>
    <scope>NUCLEOTIDE SEQUENCE [LARGE SCALE GENOMIC DNA]</scope>
    <source>
        <strain evidence="3 4">DSM 29821</strain>
    </source>
</reference>
<evidence type="ECO:0000313" key="3">
    <source>
        <dbReference type="EMBL" id="RAJ80002.1"/>
    </source>
</evidence>
<comment type="caution">
    <text evidence="3">The sequence shown here is derived from an EMBL/GenBank/DDBJ whole genome shotgun (WGS) entry which is preliminary data.</text>
</comment>